<dbReference type="InterPro" id="IPR002915">
    <property type="entry name" value="DeoC/FbaB/LacD_aldolase"/>
</dbReference>
<evidence type="ECO:0000256" key="1">
    <source>
        <dbReference type="ARBA" id="ARBA00010936"/>
    </source>
</evidence>
<dbReference type="EMBL" id="JACJKH010000003">
    <property type="protein sequence ID" value="MBM6743238.1"/>
    <property type="molecule type" value="Genomic_DNA"/>
</dbReference>
<name>A0ABS2EE50_9FIRM</name>
<comment type="caution">
    <text evidence="7">The sequence shown here is derived from an EMBL/GenBank/DDBJ whole genome shotgun (WGS) entry which is preliminary data.</text>
</comment>
<evidence type="ECO:0000256" key="2">
    <source>
        <dbReference type="ARBA" id="ARBA00022490"/>
    </source>
</evidence>
<comment type="catalytic activity">
    <reaction evidence="5 6">
        <text>2-deoxy-D-ribose 5-phosphate = D-glyceraldehyde 3-phosphate + acetaldehyde</text>
        <dbReference type="Rhea" id="RHEA:12821"/>
        <dbReference type="ChEBI" id="CHEBI:15343"/>
        <dbReference type="ChEBI" id="CHEBI:59776"/>
        <dbReference type="ChEBI" id="CHEBI:62877"/>
        <dbReference type="EC" id="4.1.2.4"/>
    </reaction>
</comment>
<dbReference type="Pfam" id="PF01791">
    <property type="entry name" value="DeoC"/>
    <property type="match status" value="1"/>
</dbReference>
<dbReference type="CDD" id="cd00959">
    <property type="entry name" value="DeoC"/>
    <property type="match status" value="1"/>
</dbReference>
<feature type="active site" description="Schiff-base intermediate with acetaldehyde" evidence="6">
    <location>
        <position position="153"/>
    </location>
</feature>
<dbReference type="Proteomes" id="UP000775686">
    <property type="component" value="Unassembled WGS sequence"/>
</dbReference>
<dbReference type="InterPro" id="IPR028581">
    <property type="entry name" value="DeoC_typeI"/>
</dbReference>
<evidence type="ECO:0000256" key="6">
    <source>
        <dbReference type="HAMAP-Rule" id="MF_00114"/>
    </source>
</evidence>
<dbReference type="Gene3D" id="3.20.20.70">
    <property type="entry name" value="Aldolase class I"/>
    <property type="match status" value="1"/>
</dbReference>
<keyword evidence="2 6" id="KW-0963">Cytoplasm</keyword>
<evidence type="ECO:0000256" key="4">
    <source>
        <dbReference type="ARBA" id="ARBA00023270"/>
    </source>
</evidence>
<dbReference type="PANTHER" id="PTHR10889:SF1">
    <property type="entry name" value="DEOXYRIBOSE-PHOSPHATE ALDOLASE"/>
    <property type="match status" value="1"/>
</dbReference>
<dbReference type="SMART" id="SM01133">
    <property type="entry name" value="DeoC"/>
    <property type="match status" value="1"/>
</dbReference>
<dbReference type="GO" id="GO:0004139">
    <property type="term" value="F:deoxyribose-phosphate aldolase activity"/>
    <property type="evidence" value="ECO:0007669"/>
    <property type="project" value="UniProtKB-EC"/>
</dbReference>
<reference evidence="7 8" key="1">
    <citation type="journal article" date="2021" name="Sci. Rep.">
        <title>The distribution of antibiotic resistance genes in chicken gut microbiota commensals.</title>
        <authorList>
            <person name="Juricova H."/>
            <person name="Matiasovicova J."/>
            <person name="Kubasova T."/>
            <person name="Cejkova D."/>
            <person name="Rychlik I."/>
        </authorList>
    </citation>
    <scope>NUCLEOTIDE SEQUENCE [LARGE SCALE GENOMIC DNA]</scope>
    <source>
        <strain evidence="7 8">An770</strain>
    </source>
</reference>
<keyword evidence="8" id="KW-1185">Reference proteome</keyword>
<comment type="similarity">
    <text evidence="1 6">Belongs to the DeoC/FbaB aldolase family. DeoC type 1 subfamily.</text>
</comment>
<dbReference type="RefSeq" id="WP_204863700.1">
    <property type="nucleotide sequence ID" value="NZ_JACJKH010000003.1"/>
</dbReference>
<evidence type="ECO:0000256" key="3">
    <source>
        <dbReference type="ARBA" id="ARBA00023239"/>
    </source>
</evidence>
<dbReference type="NCBIfam" id="TIGR00126">
    <property type="entry name" value="deoC"/>
    <property type="match status" value="1"/>
</dbReference>
<dbReference type="InterPro" id="IPR013785">
    <property type="entry name" value="Aldolase_TIM"/>
</dbReference>
<keyword evidence="3 6" id="KW-0456">Lyase</keyword>
<dbReference type="PIRSF" id="PIRSF001357">
    <property type="entry name" value="DeoC"/>
    <property type="match status" value="1"/>
</dbReference>
<gene>
    <name evidence="6 7" type="primary">deoC</name>
    <name evidence="7" type="ORF">H6A32_02750</name>
</gene>
<comment type="pathway">
    <text evidence="6">Carbohydrate degradation; 2-deoxy-D-ribose 1-phosphate degradation; D-glyceraldehyde 3-phosphate and acetaldehyde from 2-deoxy-alpha-D-ribose 1-phosphate: step 2/2.</text>
</comment>
<feature type="active site" description="Proton donor/acceptor" evidence="6">
    <location>
        <position position="91"/>
    </location>
</feature>
<dbReference type="PANTHER" id="PTHR10889">
    <property type="entry name" value="DEOXYRIBOSE-PHOSPHATE ALDOLASE"/>
    <property type="match status" value="1"/>
</dbReference>
<evidence type="ECO:0000313" key="7">
    <source>
        <dbReference type="EMBL" id="MBM6743238.1"/>
    </source>
</evidence>
<dbReference type="SUPFAM" id="SSF51569">
    <property type="entry name" value="Aldolase"/>
    <property type="match status" value="1"/>
</dbReference>
<dbReference type="InterPro" id="IPR011343">
    <property type="entry name" value="DeoC"/>
</dbReference>
<accession>A0ABS2EE50</accession>
<feature type="active site" description="Proton donor/acceptor" evidence="6">
    <location>
        <position position="182"/>
    </location>
</feature>
<comment type="function">
    <text evidence="6">Catalyzes a reversible aldol reaction between acetaldehyde and D-glyceraldehyde 3-phosphate to generate 2-deoxy-D-ribose 5-phosphate.</text>
</comment>
<protein>
    <recommendedName>
        <fullName evidence="6">Deoxyribose-phosphate aldolase</fullName>
        <shortName evidence="6">DERA</shortName>
        <ecNumber evidence="6">4.1.2.4</ecNumber>
    </recommendedName>
    <alternativeName>
        <fullName evidence="6">2-deoxy-D-ribose 5-phosphate aldolase</fullName>
    </alternativeName>
    <alternativeName>
        <fullName evidence="6">Phosphodeoxyriboaldolase</fullName>
        <shortName evidence="6">Deoxyriboaldolase</shortName>
    </alternativeName>
</protein>
<proteinExistence type="inferred from homology"/>
<keyword evidence="4 6" id="KW-0704">Schiff base</keyword>
<dbReference type="HAMAP" id="MF_00114">
    <property type="entry name" value="DeoC_type1"/>
    <property type="match status" value="1"/>
</dbReference>
<comment type="subcellular location">
    <subcellularLocation>
        <location evidence="6">Cytoplasm</location>
    </subcellularLocation>
</comment>
<dbReference type="EC" id="4.1.2.4" evidence="6"/>
<sequence>MEKKEILKYVDHTLLTQGATWEEIRQILDDAMKYETASACIPASYVKQAADYVEGKLPICTVIGFPNGYSTTAVKVFETKDAIANGASEIDMVINIGWLKDKKYEALEDEIRQIHEACGGRILKVIIETCLLTEDEKIKMCEIVTKAGAEYIKTSTGFSTAGATFADVELMRTHVGSDVKVKAAGGISSFDDAEEFIRLGAERLGTSRLVKIMKNSPDAGAGY</sequence>
<organism evidence="7 8">
    <name type="scientific">Drancourtella massiliensis</name>
    <dbReference type="NCBI Taxonomy" id="1632013"/>
    <lineage>
        <taxon>Bacteria</taxon>
        <taxon>Bacillati</taxon>
        <taxon>Bacillota</taxon>
        <taxon>Clostridia</taxon>
        <taxon>Eubacteriales</taxon>
        <taxon>Oscillospiraceae</taxon>
        <taxon>Drancourtella</taxon>
    </lineage>
</organism>
<evidence type="ECO:0000256" key="5">
    <source>
        <dbReference type="ARBA" id="ARBA00048791"/>
    </source>
</evidence>
<evidence type="ECO:0000313" key="8">
    <source>
        <dbReference type="Proteomes" id="UP000775686"/>
    </source>
</evidence>